<feature type="binding site" evidence="9">
    <location>
        <position position="257"/>
    </location>
    <ligand>
        <name>L-citrulline</name>
        <dbReference type="ChEBI" id="CHEBI:57743"/>
    </ligand>
</feature>
<dbReference type="NCBIfam" id="NF001770">
    <property type="entry name" value="PRK00509.1"/>
    <property type="match status" value="1"/>
</dbReference>
<feature type="domain" description="Arginosuccinate synthase-like N-terminal" evidence="10">
    <location>
        <begin position="2"/>
        <end position="158"/>
    </location>
</feature>
<dbReference type="GO" id="GO:0005524">
    <property type="term" value="F:ATP binding"/>
    <property type="evidence" value="ECO:0007669"/>
    <property type="project" value="UniProtKB-UniRule"/>
</dbReference>
<comment type="subcellular location">
    <subcellularLocation>
        <location evidence="9">Cytoplasm</location>
    </subcellularLocation>
</comment>
<dbReference type="Pfam" id="PF00764">
    <property type="entry name" value="Arginosuc_synth"/>
    <property type="match status" value="1"/>
</dbReference>
<dbReference type="HAMAP" id="MF_00005">
    <property type="entry name" value="Arg_succ_synth_type1"/>
    <property type="match status" value="1"/>
</dbReference>
<feature type="binding site" evidence="9">
    <location>
        <position position="269"/>
    </location>
    <ligand>
        <name>L-citrulline</name>
        <dbReference type="ChEBI" id="CHEBI:57743"/>
    </ligand>
</feature>
<comment type="similarity">
    <text evidence="9">Belongs to the argininosuccinate synthase family. Type 1 subfamily.</text>
</comment>
<keyword evidence="9" id="KW-0963">Cytoplasm</keyword>
<dbReference type="InterPro" id="IPR001518">
    <property type="entry name" value="Arginosuc_synth"/>
</dbReference>
<comment type="caution">
    <text evidence="12">The sequence shown here is derived from an EMBL/GenBank/DDBJ whole genome shotgun (WGS) entry which is preliminary data.</text>
</comment>
<evidence type="ECO:0000256" key="6">
    <source>
        <dbReference type="ARBA" id="ARBA00022605"/>
    </source>
</evidence>
<keyword evidence="6 9" id="KW-0028">Amino-acid biosynthesis</keyword>
<accession>A0A7J2U4F9</accession>
<protein>
    <recommendedName>
        <fullName evidence="3 9">Argininosuccinate synthase</fullName>
        <ecNumber evidence="3 9">6.3.4.5</ecNumber>
    </recommendedName>
    <alternativeName>
        <fullName evidence="9">Citrulline--aspartate ligase</fullName>
    </alternativeName>
</protein>
<dbReference type="GO" id="GO:0004055">
    <property type="term" value="F:argininosuccinate synthase activity"/>
    <property type="evidence" value="ECO:0007669"/>
    <property type="project" value="UniProtKB-UniRule"/>
</dbReference>
<keyword evidence="8 9" id="KW-0067">ATP-binding</keyword>
<dbReference type="FunFam" id="3.40.50.620:FF:000019">
    <property type="entry name" value="Argininosuccinate synthase"/>
    <property type="match status" value="1"/>
</dbReference>
<evidence type="ECO:0000256" key="4">
    <source>
        <dbReference type="ARBA" id="ARBA00022571"/>
    </source>
</evidence>
<dbReference type="InterPro" id="IPR048267">
    <property type="entry name" value="Arginosuc_syn_N"/>
</dbReference>
<evidence type="ECO:0000256" key="7">
    <source>
        <dbReference type="ARBA" id="ARBA00022741"/>
    </source>
</evidence>
<feature type="binding site" evidence="9">
    <location>
        <position position="114"/>
    </location>
    <ligand>
        <name>ATP</name>
        <dbReference type="ChEBI" id="CHEBI:30616"/>
    </ligand>
</feature>
<evidence type="ECO:0000256" key="3">
    <source>
        <dbReference type="ARBA" id="ARBA00012286"/>
    </source>
</evidence>
<name>A0A7J2U4F9_9CREN</name>
<dbReference type="InterPro" id="IPR014729">
    <property type="entry name" value="Rossmann-like_a/b/a_fold"/>
</dbReference>
<reference evidence="12" key="1">
    <citation type="journal article" date="2020" name="mSystems">
        <title>Genome- and Community-Level Interaction Insights into Carbon Utilization and Element Cycling Functions of Hydrothermarchaeota in Hydrothermal Sediment.</title>
        <authorList>
            <person name="Zhou Z."/>
            <person name="Liu Y."/>
            <person name="Xu W."/>
            <person name="Pan J."/>
            <person name="Luo Z.H."/>
            <person name="Li M."/>
        </authorList>
    </citation>
    <scope>NUCLEOTIDE SEQUENCE [LARGE SCALE GENOMIC DNA]</scope>
    <source>
        <strain evidence="12">SpSt-125</strain>
    </source>
</reference>
<evidence type="ECO:0000259" key="10">
    <source>
        <dbReference type="Pfam" id="PF00764"/>
    </source>
</evidence>
<comment type="subunit">
    <text evidence="2 9">Homotetramer.</text>
</comment>
<feature type="binding site" evidence="9">
    <location>
        <position position="124"/>
    </location>
    <ligand>
        <name>L-citrulline</name>
        <dbReference type="ChEBI" id="CHEBI:57743"/>
    </ligand>
</feature>
<dbReference type="InterPro" id="IPR018223">
    <property type="entry name" value="Arginosuc_synth_CS"/>
</dbReference>
<dbReference type="FunFam" id="3.90.1260.10:FF:000007">
    <property type="entry name" value="Argininosuccinate synthase"/>
    <property type="match status" value="1"/>
</dbReference>
<dbReference type="EC" id="6.3.4.5" evidence="3 9"/>
<feature type="binding site" evidence="9">
    <location>
        <position position="172"/>
    </location>
    <ligand>
        <name>L-citrulline</name>
        <dbReference type="ChEBI" id="CHEBI:57743"/>
    </ligand>
</feature>
<dbReference type="AlphaFoldDB" id="A0A7J2U4F9"/>
<feature type="binding site" evidence="9">
    <location>
        <position position="121"/>
    </location>
    <ligand>
        <name>L-aspartate</name>
        <dbReference type="ChEBI" id="CHEBI:29991"/>
    </ligand>
</feature>
<feature type="binding site" evidence="9">
    <location>
        <position position="84"/>
    </location>
    <ligand>
        <name>L-citrulline</name>
        <dbReference type="ChEBI" id="CHEBI:57743"/>
    </ligand>
</feature>
<evidence type="ECO:0000256" key="8">
    <source>
        <dbReference type="ARBA" id="ARBA00022840"/>
    </source>
</evidence>
<dbReference type="GO" id="GO:0006526">
    <property type="term" value="P:L-arginine biosynthetic process"/>
    <property type="evidence" value="ECO:0007669"/>
    <property type="project" value="UniProtKB-UniRule"/>
</dbReference>
<dbReference type="Pfam" id="PF20979">
    <property type="entry name" value="Arginosuc_syn_C"/>
    <property type="match status" value="1"/>
</dbReference>
<dbReference type="CDD" id="cd01999">
    <property type="entry name" value="ASS"/>
    <property type="match status" value="1"/>
</dbReference>
<dbReference type="SUPFAM" id="SSF69864">
    <property type="entry name" value="Argininosuccinate synthetase, C-terminal domain"/>
    <property type="match status" value="1"/>
</dbReference>
<gene>
    <name evidence="9" type="primary">argG</name>
    <name evidence="12" type="ORF">ENO26_05850</name>
</gene>
<dbReference type="GO" id="GO:0000053">
    <property type="term" value="P:argininosuccinate metabolic process"/>
    <property type="evidence" value="ECO:0007669"/>
    <property type="project" value="TreeGrafter"/>
</dbReference>
<dbReference type="GO" id="GO:0005737">
    <property type="term" value="C:cytoplasm"/>
    <property type="evidence" value="ECO:0007669"/>
    <property type="project" value="UniProtKB-SubCell"/>
</dbReference>
<dbReference type="SUPFAM" id="SSF52402">
    <property type="entry name" value="Adenine nucleotide alpha hydrolases-like"/>
    <property type="match status" value="1"/>
</dbReference>
<keyword evidence="4 9" id="KW-0055">Arginine biosynthesis</keyword>
<dbReference type="PANTHER" id="PTHR11587:SF2">
    <property type="entry name" value="ARGININOSUCCINATE SYNTHASE"/>
    <property type="match status" value="1"/>
</dbReference>
<organism evidence="12">
    <name type="scientific">Ignisphaera aggregans</name>
    <dbReference type="NCBI Taxonomy" id="334771"/>
    <lineage>
        <taxon>Archaea</taxon>
        <taxon>Thermoproteota</taxon>
        <taxon>Thermoprotei</taxon>
        <taxon>Desulfurococcales</taxon>
        <taxon>Desulfurococcaceae</taxon>
        <taxon>Ignisphaera</taxon>
    </lineage>
</organism>
<feature type="domain" description="Arginosuccinate synthase C-terminal" evidence="11">
    <location>
        <begin position="171"/>
        <end position="386"/>
    </location>
</feature>
<feature type="binding site" evidence="9">
    <location>
        <position position="116"/>
    </location>
    <ligand>
        <name>L-aspartate</name>
        <dbReference type="ChEBI" id="CHEBI:29991"/>
    </ligand>
</feature>
<dbReference type="InterPro" id="IPR023434">
    <property type="entry name" value="Arginosuc_synth_type_1_subfam"/>
</dbReference>
<dbReference type="InterPro" id="IPR048268">
    <property type="entry name" value="Arginosuc_syn_C"/>
</dbReference>
<comment type="catalytic activity">
    <reaction evidence="9">
        <text>L-citrulline + L-aspartate + ATP = 2-(N(omega)-L-arginino)succinate + AMP + diphosphate + H(+)</text>
        <dbReference type="Rhea" id="RHEA:10932"/>
        <dbReference type="ChEBI" id="CHEBI:15378"/>
        <dbReference type="ChEBI" id="CHEBI:29991"/>
        <dbReference type="ChEBI" id="CHEBI:30616"/>
        <dbReference type="ChEBI" id="CHEBI:33019"/>
        <dbReference type="ChEBI" id="CHEBI:57472"/>
        <dbReference type="ChEBI" id="CHEBI:57743"/>
        <dbReference type="ChEBI" id="CHEBI:456215"/>
        <dbReference type="EC" id="6.3.4.5"/>
    </reaction>
</comment>
<dbReference type="PANTHER" id="PTHR11587">
    <property type="entry name" value="ARGININOSUCCINATE SYNTHASE"/>
    <property type="match status" value="1"/>
</dbReference>
<proteinExistence type="inferred from homology"/>
<feature type="binding site" evidence="9">
    <location>
        <position position="181"/>
    </location>
    <ligand>
        <name>L-citrulline</name>
        <dbReference type="ChEBI" id="CHEBI:57743"/>
    </ligand>
</feature>
<keyword evidence="5 9" id="KW-0436">Ligase</keyword>
<dbReference type="Gene3D" id="3.90.1260.10">
    <property type="entry name" value="Argininosuccinate synthetase, chain A, domain 2"/>
    <property type="match status" value="1"/>
</dbReference>
<feature type="binding site" evidence="9">
    <location>
        <position position="120"/>
    </location>
    <ligand>
        <name>L-citrulline</name>
        <dbReference type="ChEBI" id="CHEBI:57743"/>
    </ligand>
</feature>
<sequence length="398" mass="45024">MKVVLAYSGGLDTSTILVLLKKRYNADVVTVTVDVGQEDEMKGVEERAYELGASKHYTIDAKKEFVEEYIFRAVKANALYEGKYPLGTALARPLIAKKVAEIAIQENADAVAHGCTGKGNDQVRFDLTLKAFLKPGIKIMAPVRELKLTRNMDIKILSEYGYKVPEVHKKYSIDENLWSRSIEGGELDNPIAEPGDEAFAWTVSPEKAPDTSLYLSIEFDEGVPKKINDEKVHPVEMIKKLNTVLGLHGFGRIDLIESRIVGLKSREVYEAPAALALIEAHQDLERMVLTPRELRFKRYIDEMWSDLVYQGLWMDPMRSHLENVINSMNRYVTGVVRVKVFKGSLMVVGRESPYSLYSRELIDYNTGWYPSDEEARGFITVHGLYALTALKVRNQNQL</sequence>
<dbReference type="PROSITE" id="PS00565">
    <property type="entry name" value="ARGININOSUCCIN_SYN_2"/>
    <property type="match status" value="1"/>
</dbReference>
<dbReference type="NCBIfam" id="TIGR00032">
    <property type="entry name" value="argG"/>
    <property type="match status" value="1"/>
</dbReference>
<dbReference type="GO" id="GO:0000050">
    <property type="term" value="P:urea cycle"/>
    <property type="evidence" value="ECO:0007669"/>
    <property type="project" value="TreeGrafter"/>
</dbReference>
<dbReference type="EMBL" id="DSEU01000040">
    <property type="protein sequence ID" value="HEM67072.1"/>
    <property type="molecule type" value="Genomic_DNA"/>
</dbReference>
<evidence type="ECO:0000256" key="5">
    <source>
        <dbReference type="ARBA" id="ARBA00022598"/>
    </source>
</evidence>
<dbReference type="InterPro" id="IPR024074">
    <property type="entry name" value="AS_cat/multimer_dom_body"/>
</dbReference>
<comment type="pathway">
    <text evidence="1 9">Amino-acid biosynthesis; L-arginine biosynthesis; L-arginine from L-ornithine and carbamoyl phosphate: step 2/3.</text>
</comment>
<feature type="binding site" evidence="9">
    <location>
        <begin position="6"/>
        <end position="14"/>
    </location>
    <ligand>
        <name>ATP</name>
        <dbReference type="ChEBI" id="CHEBI:30616"/>
    </ligand>
</feature>
<evidence type="ECO:0000259" key="11">
    <source>
        <dbReference type="Pfam" id="PF20979"/>
    </source>
</evidence>
<evidence type="ECO:0000256" key="9">
    <source>
        <dbReference type="HAMAP-Rule" id="MF_00005"/>
    </source>
</evidence>
<dbReference type="PROSITE" id="PS00564">
    <property type="entry name" value="ARGININOSUCCIN_SYN_1"/>
    <property type="match status" value="1"/>
</dbReference>
<keyword evidence="7 9" id="KW-0547">Nucleotide-binding</keyword>
<evidence type="ECO:0000256" key="1">
    <source>
        <dbReference type="ARBA" id="ARBA00004967"/>
    </source>
</evidence>
<evidence type="ECO:0000313" key="12">
    <source>
        <dbReference type="EMBL" id="HEM67072.1"/>
    </source>
</evidence>
<dbReference type="UniPathway" id="UPA00068">
    <property type="reaction ID" value="UER00113"/>
</dbReference>
<dbReference type="Gene3D" id="3.40.50.620">
    <property type="entry name" value="HUPs"/>
    <property type="match status" value="1"/>
</dbReference>
<feature type="binding site" evidence="9">
    <location>
        <position position="120"/>
    </location>
    <ligand>
        <name>L-aspartate</name>
        <dbReference type="ChEBI" id="CHEBI:29991"/>
    </ligand>
</feature>
<comment type="caution">
    <text evidence="9">Lacks conserved residue(s) required for the propagation of feature annotation.</text>
</comment>
<evidence type="ECO:0000256" key="2">
    <source>
        <dbReference type="ARBA" id="ARBA00011881"/>
    </source>
</evidence>